<dbReference type="GO" id="GO:0042301">
    <property type="term" value="F:phosphate ion binding"/>
    <property type="evidence" value="ECO:0007669"/>
    <property type="project" value="InterPro"/>
</dbReference>
<comment type="similarity">
    <text evidence="1 4">Belongs to the PstS family.</text>
</comment>
<keyword evidence="8" id="KW-1185">Reference proteome</keyword>
<dbReference type="Pfam" id="PF12849">
    <property type="entry name" value="PBP_like_2"/>
    <property type="match status" value="1"/>
</dbReference>
<dbReference type="CDD" id="cd13565">
    <property type="entry name" value="PBP2_PstS"/>
    <property type="match status" value="1"/>
</dbReference>
<feature type="signal peptide" evidence="5">
    <location>
        <begin position="1"/>
        <end position="20"/>
    </location>
</feature>
<keyword evidence="2 4" id="KW-0813">Transport</keyword>
<keyword evidence="3 4" id="KW-0592">Phosphate transport</keyword>
<evidence type="ECO:0000256" key="2">
    <source>
        <dbReference type="ARBA" id="ARBA00022448"/>
    </source>
</evidence>
<gene>
    <name evidence="7" type="ordered locus">Mesil_0650</name>
</gene>
<evidence type="ECO:0000313" key="7">
    <source>
        <dbReference type="EMBL" id="ADH62567.1"/>
    </source>
</evidence>
<dbReference type="OrthoDB" id="9790048at2"/>
<keyword evidence="5" id="KW-0732">Signal</keyword>
<dbReference type="PANTHER" id="PTHR42996">
    <property type="entry name" value="PHOSPHATE-BINDING PROTEIN PSTS"/>
    <property type="match status" value="1"/>
</dbReference>
<dbReference type="InterPro" id="IPR005673">
    <property type="entry name" value="ABC_phos-bd_PstS"/>
</dbReference>
<evidence type="ECO:0000313" key="8">
    <source>
        <dbReference type="Proteomes" id="UP000001916"/>
    </source>
</evidence>
<accession>D7BAP5</accession>
<dbReference type="PANTHER" id="PTHR42996:SF1">
    <property type="entry name" value="PHOSPHATE-BINDING PROTEIN PSTS"/>
    <property type="match status" value="1"/>
</dbReference>
<evidence type="ECO:0000256" key="3">
    <source>
        <dbReference type="ARBA" id="ARBA00022592"/>
    </source>
</evidence>
<evidence type="ECO:0000256" key="4">
    <source>
        <dbReference type="PIRNR" id="PIRNR002756"/>
    </source>
</evidence>
<dbReference type="InterPro" id="IPR024370">
    <property type="entry name" value="PBP_domain"/>
</dbReference>
<dbReference type="PIRSF" id="PIRSF002756">
    <property type="entry name" value="PstS"/>
    <property type="match status" value="1"/>
</dbReference>
<dbReference type="KEGG" id="msv:Mesil_0650"/>
<protein>
    <recommendedName>
        <fullName evidence="4">Phosphate-binding protein</fullName>
    </recommendedName>
</protein>
<dbReference type="RefSeq" id="WP_013157156.1">
    <property type="nucleotide sequence ID" value="NC_014212.1"/>
</dbReference>
<dbReference type="EMBL" id="CP002042">
    <property type="protein sequence ID" value="ADH62567.1"/>
    <property type="molecule type" value="Genomic_DNA"/>
</dbReference>
<dbReference type="InterPro" id="IPR050962">
    <property type="entry name" value="Phosphate-bind_PstS"/>
</dbReference>
<evidence type="ECO:0000256" key="5">
    <source>
        <dbReference type="SAM" id="SignalP"/>
    </source>
</evidence>
<dbReference type="NCBIfam" id="TIGR00975">
    <property type="entry name" value="3a0107s03"/>
    <property type="match status" value="1"/>
</dbReference>
<proteinExistence type="inferred from homology"/>
<name>D7BAP5_ALLS1</name>
<dbReference type="STRING" id="526227.Mesil_0650"/>
<evidence type="ECO:0000259" key="6">
    <source>
        <dbReference type="Pfam" id="PF12849"/>
    </source>
</evidence>
<organism evidence="7 8">
    <name type="scientific">Allomeiothermus silvanus (strain ATCC 700542 / DSM 9946 / NBRC 106475 / NCIMB 13440 / VI-R2)</name>
    <name type="common">Thermus silvanus</name>
    <dbReference type="NCBI Taxonomy" id="526227"/>
    <lineage>
        <taxon>Bacteria</taxon>
        <taxon>Thermotogati</taxon>
        <taxon>Deinococcota</taxon>
        <taxon>Deinococci</taxon>
        <taxon>Thermales</taxon>
        <taxon>Thermaceae</taxon>
        <taxon>Allomeiothermus</taxon>
    </lineage>
</organism>
<sequence>MNKLLSSAIAATALLGVASAQVTLTGAGATFPAPLYTEAYIPNFTKATGIRVNYQAVGSGAGIRQLTDKVVHFGASDAPLSDAQLKEIQEKNGSPVLHIPTALGPVALTFNLPGIQELRLDAATVADIFLGKIIRWNDPRIAALNPGVQLPRQLISATHRSDGSGTTFIFTSYLSAVSPEWKSKVGAGQSVNWPAFSGLGGRGNAGVAALVTQTPGAIGYVELKYALENKLPVVTLKNQAGNWIKPSLASAVEATSGIDLPDDLRLQNQVVNTKDPQGYPIVGMTWLLVYQKQEVTAKSLEEAKALVRFLNWVLTEGQKLNEGASYVRLSPEVVKRAQALVNTMTYNGQPLR</sequence>
<reference evidence="7 8" key="1">
    <citation type="journal article" date="2010" name="Stand. Genomic Sci.">
        <title>Complete genome sequence of Meiothermus silvanus type strain (VI-R2).</title>
        <authorList>
            <person name="Sikorski J."/>
            <person name="Tindall B.J."/>
            <person name="Lowry S."/>
            <person name="Lucas S."/>
            <person name="Nolan M."/>
            <person name="Copeland A."/>
            <person name="Glavina Del Rio T."/>
            <person name="Tice H."/>
            <person name="Cheng J.F."/>
            <person name="Han C."/>
            <person name="Pitluck S."/>
            <person name="Liolios K."/>
            <person name="Ivanova N."/>
            <person name="Mavromatis K."/>
            <person name="Mikhailova N."/>
            <person name="Pati A."/>
            <person name="Goodwin L."/>
            <person name="Chen A."/>
            <person name="Palaniappan K."/>
            <person name="Land M."/>
            <person name="Hauser L."/>
            <person name="Chang Y.J."/>
            <person name="Jeffries C.D."/>
            <person name="Rohde M."/>
            <person name="Goker M."/>
            <person name="Woyke T."/>
            <person name="Bristow J."/>
            <person name="Eisen J.A."/>
            <person name="Markowitz V."/>
            <person name="Hugenholtz P."/>
            <person name="Kyrpides N.C."/>
            <person name="Klenk H.P."/>
            <person name="Lapidus A."/>
        </authorList>
    </citation>
    <scope>NUCLEOTIDE SEQUENCE [LARGE SCALE GENOMIC DNA]</scope>
    <source>
        <strain evidence="8">ATCC 700542 / DSM 9946 / VI-R2</strain>
    </source>
</reference>
<dbReference type="HOGENOM" id="CLU_034528_1_1_0"/>
<dbReference type="GO" id="GO:0035435">
    <property type="term" value="P:phosphate ion transmembrane transport"/>
    <property type="evidence" value="ECO:0007669"/>
    <property type="project" value="InterPro"/>
</dbReference>
<dbReference type="SUPFAM" id="SSF53850">
    <property type="entry name" value="Periplasmic binding protein-like II"/>
    <property type="match status" value="1"/>
</dbReference>
<feature type="chain" id="PRO_5003093241" description="Phosphate-binding protein" evidence="5">
    <location>
        <begin position="21"/>
        <end position="352"/>
    </location>
</feature>
<feature type="domain" description="PBP" evidence="6">
    <location>
        <begin position="19"/>
        <end position="315"/>
    </location>
</feature>
<dbReference type="GO" id="GO:0043190">
    <property type="term" value="C:ATP-binding cassette (ABC) transporter complex"/>
    <property type="evidence" value="ECO:0007669"/>
    <property type="project" value="InterPro"/>
</dbReference>
<dbReference type="Proteomes" id="UP000001916">
    <property type="component" value="Chromosome"/>
</dbReference>
<dbReference type="AlphaFoldDB" id="D7BAP5"/>
<evidence type="ECO:0000256" key="1">
    <source>
        <dbReference type="ARBA" id="ARBA00008725"/>
    </source>
</evidence>
<dbReference type="Gene3D" id="3.40.190.10">
    <property type="entry name" value="Periplasmic binding protein-like II"/>
    <property type="match status" value="2"/>
</dbReference>
<dbReference type="eggNOG" id="COG0226">
    <property type="taxonomic scope" value="Bacteria"/>
</dbReference>